<dbReference type="RefSeq" id="WP_195551117.1">
    <property type="nucleotide sequence ID" value="NZ_JADMNX010000002.1"/>
</dbReference>
<gene>
    <name evidence="2" type="ORF">PNV70_03260</name>
</gene>
<comment type="caution">
    <text evidence="2">The sequence shown here is derived from an EMBL/GenBank/DDBJ whole genome shotgun (WGS) entry which is preliminary data.</text>
</comment>
<protein>
    <recommendedName>
        <fullName evidence="4">Secreted protein</fullName>
    </recommendedName>
</protein>
<name>A0AAW6E012_9FIRM</name>
<feature type="transmembrane region" description="Helical" evidence="1">
    <location>
        <begin position="6"/>
        <end position="27"/>
    </location>
</feature>
<proteinExistence type="predicted"/>
<reference evidence="2" key="1">
    <citation type="submission" date="2023-01" db="EMBL/GenBank/DDBJ databases">
        <title>Human gut microbiome strain richness.</title>
        <authorList>
            <person name="Chen-Liaw A."/>
        </authorList>
    </citation>
    <scope>NUCLEOTIDE SEQUENCE</scope>
    <source>
        <strain evidence="2">D59st1_B8_D59t2_181005</strain>
    </source>
</reference>
<dbReference type="EMBL" id="JAQMLS010000002">
    <property type="protein sequence ID" value="MDB8741085.1"/>
    <property type="molecule type" value="Genomic_DNA"/>
</dbReference>
<evidence type="ECO:0008006" key="4">
    <source>
        <dbReference type="Google" id="ProtNLM"/>
    </source>
</evidence>
<evidence type="ECO:0000256" key="1">
    <source>
        <dbReference type="SAM" id="Phobius"/>
    </source>
</evidence>
<keyword evidence="1" id="KW-0472">Membrane</keyword>
<evidence type="ECO:0000313" key="3">
    <source>
        <dbReference type="Proteomes" id="UP001211421"/>
    </source>
</evidence>
<dbReference type="AlphaFoldDB" id="A0AAW6E012"/>
<organism evidence="2 3">
    <name type="scientific">Ruminococcus bicirculans</name>
    <name type="common">ex Wegman et al. 2014</name>
    <dbReference type="NCBI Taxonomy" id="1160721"/>
    <lineage>
        <taxon>Bacteria</taxon>
        <taxon>Bacillati</taxon>
        <taxon>Bacillota</taxon>
        <taxon>Clostridia</taxon>
        <taxon>Eubacteriales</taxon>
        <taxon>Oscillospiraceae</taxon>
        <taxon>Ruminococcus</taxon>
    </lineage>
</organism>
<evidence type="ECO:0000313" key="2">
    <source>
        <dbReference type="EMBL" id="MDB8741085.1"/>
    </source>
</evidence>
<sequence>MRTKKIKILLISTLCIVVMLIITFLLFKNKLADIFLNDNEKFVKDCVSIIEEDTNRSISIKNIALYRFDYEDTTEYEENDKFANRQIKLFLETDDELYAEFDREISLSESLDLESYCRDYTSYIYLGNTDTLKDYNILDKSDKSDLHYIESDNSNQYNQTAIKTITQHGYEEITDFSLWKIKLFS</sequence>
<accession>A0AAW6E012</accession>
<dbReference type="Proteomes" id="UP001211421">
    <property type="component" value="Unassembled WGS sequence"/>
</dbReference>
<keyword evidence="1" id="KW-0812">Transmembrane</keyword>
<keyword evidence="1" id="KW-1133">Transmembrane helix</keyword>